<protein>
    <submittedName>
        <fullName evidence="1">Uncharacterized protein</fullName>
    </submittedName>
</protein>
<dbReference type="AlphaFoldDB" id="A0A239W7I1"/>
<evidence type="ECO:0000313" key="1">
    <source>
        <dbReference type="EMBL" id="SNV30046.1"/>
    </source>
</evidence>
<reference evidence="1 2" key="1">
    <citation type="submission" date="2017-06" db="EMBL/GenBank/DDBJ databases">
        <authorList>
            <consortium name="Pathogen Informatics"/>
        </authorList>
    </citation>
    <scope>NUCLEOTIDE SEQUENCE [LARGE SCALE GENOMIC DNA]</scope>
    <source>
        <strain evidence="1 2">NCTC11865</strain>
    </source>
</reference>
<dbReference type="Proteomes" id="UP000215332">
    <property type="component" value="Chromosome 1"/>
</dbReference>
<dbReference type="EMBL" id="LT906441">
    <property type="protein sequence ID" value="SNV30046.1"/>
    <property type="molecule type" value="Genomic_DNA"/>
</dbReference>
<sequence length="61" mass="6619">MNRRHLSVTVSAGRQRSFLLVSRLPAASAPRKVLCAQVLAYGAVGPHSFLSGTTLLVLRRM</sequence>
<organism evidence="1 2">
    <name type="scientific">Cutibacterium granulosum</name>
    <dbReference type="NCBI Taxonomy" id="33011"/>
    <lineage>
        <taxon>Bacteria</taxon>
        <taxon>Bacillati</taxon>
        <taxon>Actinomycetota</taxon>
        <taxon>Actinomycetes</taxon>
        <taxon>Propionibacteriales</taxon>
        <taxon>Propionibacteriaceae</taxon>
        <taxon>Cutibacterium</taxon>
    </lineage>
</organism>
<dbReference type="KEGG" id="cgrn:4412665_00363"/>
<name>A0A239W7I1_9ACTN</name>
<proteinExistence type="predicted"/>
<evidence type="ECO:0000313" key="2">
    <source>
        <dbReference type="Proteomes" id="UP000215332"/>
    </source>
</evidence>
<gene>
    <name evidence="1" type="ORF">SAMEA4412665_00363</name>
</gene>
<accession>A0A239W7I1</accession>